<dbReference type="Proteomes" id="UP001442494">
    <property type="component" value="Unassembled WGS sequence"/>
</dbReference>
<evidence type="ECO:0000256" key="1">
    <source>
        <dbReference type="ARBA" id="ARBA00001954"/>
    </source>
</evidence>
<evidence type="ECO:0000256" key="2">
    <source>
        <dbReference type="ARBA" id="ARBA00006787"/>
    </source>
</evidence>
<evidence type="ECO:0000313" key="7">
    <source>
        <dbReference type="Proteomes" id="UP001442494"/>
    </source>
</evidence>
<keyword evidence="5" id="KW-0408">Iron</keyword>
<comment type="cofactor">
    <cofactor evidence="1">
        <name>Fe(2+)</name>
        <dbReference type="ChEBI" id="CHEBI:29033"/>
    </cofactor>
</comment>
<dbReference type="PANTHER" id="PTHR10543">
    <property type="entry name" value="BETA-CAROTENE DIOXYGENASE"/>
    <property type="match status" value="1"/>
</dbReference>
<keyword evidence="3" id="KW-0479">Metal-binding</keyword>
<proteinExistence type="inferred from homology"/>
<keyword evidence="4" id="KW-0560">Oxidoreductase</keyword>
<dbReference type="PANTHER" id="PTHR10543:SF89">
    <property type="entry name" value="CAROTENOID 9,10(9',10')-CLEAVAGE DIOXYGENASE 1"/>
    <property type="match status" value="1"/>
</dbReference>
<organism evidence="6 7">
    <name type="scientific">Funiculus sociatus GB2-A5</name>
    <dbReference type="NCBI Taxonomy" id="2933946"/>
    <lineage>
        <taxon>Bacteria</taxon>
        <taxon>Bacillati</taxon>
        <taxon>Cyanobacteriota</taxon>
        <taxon>Cyanophyceae</taxon>
        <taxon>Coleofasciculales</taxon>
        <taxon>Coleofasciculaceae</taxon>
        <taxon>Funiculus</taxon>
    </lineage>
</organism>
<sequence length="769" mass="87669">MTNNYTPESLSAPFPKSVLTVSREELSYLELTIEGELPELYGYAFIIGPAGSVDSKPVPGTFQIHPSSDGTPLFNGDAMIYRLDFDKVQEERKVRLTTRIAKTPCFYADKASVPGTEYEELRFNNHGLARLSTSLGFRNEVNTAFLPMKFPGQNERLLITWDAGRPYEIDPKTLEVVTPVGKNSEWREQIELPLPFGIVTTAAHPFFDTNTQKLFAVNYGKSIATALSPLLFNDIEKPLQEFEDFLKAVEDRLTKVSQPTQLLVATKSKLPLGEEIFHDLCKEVLKFLLNQQLEKEIEEFVEIFRELLQLLLLEKDVPQRFEKIWNELVQVLKYELEKGIENFHELCLEILNLVKLAQILLPAARKMEDFVYLICWDGESELQKWEVLLDEGKSTTPVKIKQSMHQIAVTQDYVVLMDTVFKLGPEQLLTSPLPKHPQIENLLRKYLDYPETPDTTIYIVRRSDLDTQNSTVKAKKVVIPRGAAHFLADYENPNNQITLHLAHNTAWDPSEWIRKYDQSVVSSTDNLPYGMSIGGMDINHLGRYVIDGESGKLVESSLLTNFDYTWATAIYAYSGTVPTAQFENIYWNSWGCWKELLSQYAFDTYKDYQYREVSIEKVREVTKQGIPVNLCRVDTKQMKICDTYKFPTGYFGNSAQFVPRRNGDGGSTDGYIVCVVNSGDAKSEIWIFDAADLNRGGQGPLCKLSHPQLNIGMTVHTTWLQNIGNRSSSYNISVCEDYHQRVQDTKSPLIEKLFQEKIYPEFENNSASA</sequence>
<gene>
    <name evidence="6" type="ORF">NDI37_04665</name>
</gene>
<evidence type="ECO:0000256" key="3">
    <source>
        <dbReference type="ARBA" id="ARBA00022723"/>
    </source>
</evidence>
<reference evidence="6 7" key="1">
    <citation type="submission" date="2022-04" db="EMBL/GenBank/DDBJ databases">
        <title>Positive selection, recombination, and allopatry shape intraspecific diversity of widespread and dominant cyanobacteria.</title>
        <authorList>
            <person name="Wei J."/>
            <person name="Shu W."/>
            <person name="Hu C."/>
        </authorList>
    </citation>
    <scope>NUCLEOTIDE SEQUENCE [LARGE SCALE GENOMIC DNA]</scope>
    <source>
        <strain evidence="6 7">GB2-A5</strain>
    </source>
</reference>
<dbReference type="InterPro" id="IPR004294">
    <property type="entry name" value="Carotenoid_Oase"/>
</dbReference>
<evidence type="ECO:0000256" key="5">
    <source>
        <dbReference type="ARBA" id="ARBA00023004"/>
    </source>
</evidence>
<accession>A0ABV0JJZ4</accession>
<dbReference type="EMBL" id="JAMPKK010000006">
    <property type="protein sequence ID" value="MEP0863758.1"/>
    <property type="molecule type" value="Genomic_DNA"/>
</dbReference>
<evidence type="ECO:0000313" key="6">
    <source>
        <dbReference type="EMBL" id="MEP0863758.1"/>
    </source>
</evidence>
<dbReference type="Pfam" id="PF03055">
    <property type="entry name" value="RPE65"/>
    <property type="match status" value="2"/>
</dbReference>
<comment type="similarity">
    <text evidence="2">Belongs to the carotenoid oxygenase family.</text>
</comment>
<dbReference type="RefSeq" id="WP_190422658.1">
    <property type="nucleotide sequence ID" value="NZ_JAMPKK010000006.1"/>
</dbReference>
<keyword evidence="7" id="KW-1185">Reference proteome</keyword>
<name>A0ABV0JJZ4_9CYAN</name>
<evidence type="ECO:0000256" key="4">
    <source>
        <dbReference type="ARBA" id="ARBA00023002"/>
    </source>
</evidence>
<protein>
    <submittedName>
        <fullName evidence="6">Carotenoid oxygenase family protein</fullName>
    </submittedName>
</protein>
<comment type="caution">
    <text evidence="6">The sequence shown here is derived from an EMBL/GenBank/DDBJ whole genome shotgun (WGS) entry which is preliminary data.</text>
</comment>